<dbReference type="EMBL" id="BAAADO010000004">
    <property type="protein sequence ID" value="GAA0493565.1"/>
    <property type="molecule type" value="Genomic_DNA"/>
</dbReference>
<dbReference type="InterPro" id="IPR050272">
    <property type="entry name" value="Isochorismatase-like_hydrls"/>
</dbReference>
<dbReference type="CDD" id="cd01014">
    <property type="entry name" value="nicotinamidase_related"/>
    <property type="match status" value="1"/>
</dbReference>
<dbReference type="SUPFAM" id="SSF52499">
    <property type="entry name" value="Isochorismatase-like hydrolases"/>
    <property type="match status" value="1"/>
</dbReference>
<dbReference type="InterPro" id="IPR000868">
    <property type="entry name" value="Isochorismatase-like_dom"/>
</dbReference>
<evidence type="ECO:0000256" key="1">
    <source>
        <dbReference type="ARBA" id="ARBA00006336"/>
    </source>
</evidence>
<proteinExistence type="inferred from homology"/>
<name>A0ABN1BAB9_9BACI</name>
<evidence type="ECO:0000256" key="2">
    <source>
        <dbReference type="ARBA" id="ARBA00022801"/>
    </source>
</evidence>
<dbReference type="Proteomes" id="UP001500880">
    <property type="component" value="Unassembled WGS sequence"/>
</dbReference>
<gene>
    <name evidence="4" type="ORF">GCM10008986_20040</name>
</gene>
<comment type="caution">
    <text evidence="4">The sequence shown here is derived from an EMBL/GenBank/DDBJ whole genome shotgun (WGS) entry which is preliminary data.</text>
</comment>
<dbReference type="InterPro" id="IPR036380">
    <property type="entry name" value="Isochorismatase-like_sf"/>
</dbReference>
<dbReference type="Gene3D" id="3.40.50.850">
    <property type="entry name" value="Isochorismatase-like"/>
    <property type="match status" value="1"/>
</dbReference>
<evidence type="ECO:0000313" key="5">
    <source>
        <dbReference type="Proteomes" id="UP001500880"/>
    </source>
</evidence>
<organism evidence="4 5">
    <name type="scientific">Salinibacillus aidingensis</name>
    <dbReference type="NCBI Taxonomy" id="237684"/>
    <lineage>
        <taxon>Bacteria</taxon>
        <taxon>Bacillati</taxon>
        <taxon>Bacillota</taxon>
        <taxon>Bacilli</taxon>
        <taxon>Bacillales</taxon>
        <taxon>Bacillaceae</taxon>
        <taxon>Salinibacillus</taxon>
    </lineage>
</organism>
<evidence type="ECO:0000259" key="3">
    <source>
        <dbReference type="Pfam" id="PF00857"/>
    </source>
</evidence>
<sequence>MKALLVIDVQNGLVNKGNFQEEISRIEKVIEDFRENKEPVLFMRHLDDTENSPLYKGSAGSELHNSIKKYADHIIEKQTPNSFHNTDLEDILKDLGVTHLFITGFNTEYCCLFTAITAFDRGYKVTFLEDATATVNTAETYEMKGLDIRDFVGSVLYVSNVIEVLEFEEYVEEYKLNKSVED</sequence>
<keyword evidence="2" id="KW-0378">Hydrolase</keyword>
<keyword evidence="5" id="KW-1185">Reference proteome</keyword>
<accession>A0ABN1BAB9</accession>
<evidence type="ECO:0000313" key="4">
    <source>
        <dbReference type="EMBL" id="GAA0493565.1"/>
    </source>
</evidence>
<dbReference type="PANTHER" id="PTHR43540:SF6">
    <property type="entry name" value="ISOCHORISMATASE-LIKE DOMAIN-CONTAINING PROTEIN"/>
    <property type="match status" value="1"/>
</dbReference>
<comment type="similarity">
    <text evidence="1">Belongs to the isochorismatase family.</text>
</comment>
<protein>
    <recommendedName>
        <fullName evidence="3">Isochorismatase-like domain-containing protein</fullName>
    </recommendedName>
</protein>
<reference evidence="4 5" key="1">
    <citation type="journal article" date="2019" name="Int. J. Syst. Evol. Microbiol.">
        <title>The Global Catalogue of Microorganisms (GCM) 10K type strain sequencing project: providing services to taxonomists for standard genome sequencing and annotation.</title>
        <authorList>
            <consortium name="The Broad Institute Genomics Platform"/>
            <consortium name="The Broad Institute Genome Sequencing Center for Infectious Disease"/>
            <person name="Wu L."/>
            <person name="Ma J."/>
        </authorList>
    </citation>
    <scope>NUCLEOTIDE SEQUENCE [LARGE SCALE GENOMIC DNA]</scope>
    <source>
        <strain evidence="4 5">JCM 12389</strain>
    </source>
</reference>
<feature type="domain" description="Isochorismatase-like" evidence="3">
    <location>
        <begin position="3"/>
        <end position="141"/>
    </location>
</feature>
<dbReference type="RefSeq" id="WP_343840424.1">
    <property type="nucleotide sequence ID" value="NZ_BAAADO010000004.1"/>
</dbReference>
<dbReference type="Pfam" id="PF00857">
    <property type="entry name" value="Isochorismatase"/>
    <property type="match status" value="1"/>
</dbReference>
<dbReference type="PANTHER" id="PTHR43540">
    <property type="entry name" value="PEROXYUREIDOACRYLATE/UREIDOACRYLATE AMIDOHYDROLASE-RELATED"/>
    <property type="match status" value="1"/>
</dbReference>